<accession>A0A556AWU0</accession>
<dbReference type="Pfam" id="PF09619">
    <property type="entry name" value="YscW"/>
    <property type="match status" value="1"/>
</dbReference>
<feature type="chain" id="PRO_5021907926" evidence="1">
    <location>
        <begin position="32"/>
        <end position="265"/>
    </location>
</feature>
<keyword evidence="4" id="KW-1185">Reference proteome</keyword>
<evidence type="ECO:0000256" key="1">
    <source>
        <dbReference type="SAM" id="SignalP"/>
    </source>
</evidence>
<dbReference type="AlphaFoldDB" id="A0A556AWU0"/>
<name>A0A556AWU0_9BURK</name>
<dbReference type="PANTHER" id="PTHR38013:SF1">
    <property type="entry name" value="GLYCOPROTEIN_POLYSACCHARIDE METABOLISM"/>
    <property type="match status" value="1"/>
</dbReference>
<keyword evidence="1" id="KW-0732">Signal</keyword>
<dbReference type="RefSeq" id="WP_143947349.1">
    <property type="nucleotide sequence ID" value="NZ_BAABMB010000001.1"/>
</dbReference>
<dbReference type="InterPro" id="IPR038670">
    <property type="entry name" value="HslJ-like_sf"/>
</dbReference>
<dbReference type="Pfam" id="PF03724">
    <property type="entry name" value="META"/>
    <property type="match status" value="1"/>
</dbReference>
<dbReference type="OrthoDB" id="5348860at2"/>
<protein>
    <submittedName>
        <fullName evidence="3">META domain-containing protein</fullName>
    </submittedName>
</protein>
<dbReference type="EMBL" id="VLTJ01000010">
    <property type="protein sequence ID" value="TSH97394.1"/>
    <property type="molecule type" value="Genomic_DNA"/>
</dbReference>
<reference evidence="3 4" key="1">
    <citation type="submission" date="2019-07" db="EMBL/GenBank/DDBJ databases">
        <title>Qingshengfaniella alkalisoli gen. nov., sp. nov., isolated from saline soil.</title>
        <authorList>
            <person name="Xu L."/>
            <person name="Huang X.-X."/>
            <person name="Sun J.-Q."/>
        </authorList>
    </citation>
    <scope>NUCLEOTIDE SEQUENCE [LARGE SCALE GENOMIC DNA]</scope>
    <source>
        <strain evidence="3 4">DSM 27279</strain>
    </source>
</reference>
<dbReference type="InterPro" id="IPR005184">
    <property type="entry name" value="DUF306_Meta_HslJ"/>
</dbReference>
<sequence length="265" mass="27791">MHQPAPPAGFATRRRLLAAISVLSLSAAGCAGVGGAASGSGGRTLSGNVMYRERIALPPGAVVRVALADVSLADAPARIVAQTDIPTDGRSSPFAYTLRYDPARIDPRMRYALQARIELDGRLLFTNTTHHAAFGPDASTDILVQQVSAPAATAALPVGAWLAEDIRGKGVLDRVQSRLEIAADGSVSGHGGCNGIHTRAQIDGDTFSFLPIASTFMACAPAVMRQETDFIQALQDTRGFRVDDAQRKLYLLDAGGNALVRLAAD</sequence>
<organism evidence="3 4">
    <name type="scientific">Verticiella sediminum</name>
    <dbReference type="NCBI Taxonomy" id="1247510"/>
    <lineage>
        <taxon>Bacteria</taxon>
        <taxon>Pseudomonadati</taxon>
        <taxon>Pseudomonadota</taxon>
        <taxon>Betaproteobacteria</taxon>
        <taxon>Burkholderiales</taxon>
        <taxon>Alcaligenaceae</taxon>
        <taxon>Verticiella</taxon>
    </lineage>
</organism>
<proteinExistence type="predicted"/>
<dbReference type="InterPro" id="IPR053196">
    <property type="entry name" value="Lipoprotein_YbaY-like"/>
</dbReference>
<evidence type="ECO:0000313" key="3">
    <source>
        <dbReference type="EMBL" id="TSH97394.1"/>
    </source>
</evidence>
<dbReference type="PANTHER" id="PTHR38013">
    <property type="entry name" value="GLYCOPROTEIN/POLYSACCHARIDE METABOLISM"/>
    <property type="match status" value="1"/>
</dbReference>
<evidence type="ECO:0000259" key="2">
    <source>
        <dbReference type="Pfam" id="PF03724"/>
    </source>
</evidence>
<dbReference type="Gene3D" id="2.40.128.270">
    <property type="match status" value="1"/>
</dbReference>
<comment type="caution">
    <text evidence="3">The sequence shown here is derived from an EMBL/GenBank/DDBJ whole genome shotgun (WGS) entry which is preliminary data.</text>
</comment>
<dbReference type="Proteomes" id="UP000318405">
    <property type="component" value="Unassembled WGS sequence"/>
</dbReference>
<evidence type="ECO:0000313" key="4">
    <source>
        <dbReference type="Proteomes" id="UP000318405"/>
    </source>
</evidence>
<dbReference type="InterPro" id="IPR039366">
    <property type="entry name" value="Pilotin"/>
</dbReference>
<feature type="domain" description="DUF306" evidence="2">
    <location>
        <begin position="154"/>
        <end position="262"/>
    </location>
</feature>
<feature type="signal peptide" evidence="1">
    <location>
        <begin position="1"/>
        <end position="31"/>
    </location>
</feature>
<gene>
    <name evidence="3" type="ORF">FOZ76_06640</name>
</gene>